<evidence type="ECO:0000313" key="3">
    <source>
        <dbReference type="EMBL" id="ARP95440.1"/>
    </source>
</evidence>
<comment type="similarity">
    <text evidence="1">Belongs to the prokaryotic/mitochondrial release factor family.</text>
</comment>
<dbReference type="GO" id="GO:0004045">
    <property type="term" value="F:peptidyl-tRNA hydrolase activity"/>
    <property type="evidence" value="ECO:0007669"/>
    <property type="project" value="TreeGrafter"/>
</dbReference>
<sequence>MLHVSGNLYLDEREITFTMVRAQGAGGQNVNKVSSAVHLRFDVRASSLPDRVKDALCALGDYRITKEGVVVIKAQSHRSQELNRAEAIERLLDMVRVAARPVVLRRATRPTLASQRRRVEGKTQRGAIKRLRGRVSDG</sequence>
<name>A0A1W6ZE58_9BORD</name>
<dbReference type="NCBIfam" id="NF006718">
    <property type="entry name" value="PRK09256.1"/>
    <property type="match status" value="1"/>
</dbReference>
<evidence type="ECO:0000259" key="2">
    <source>
        <dbReference type="PROSITE" id="PS00745"/>
    </source>
</evidence>
<dbReference type="Gene3D" id="3.30.160.20">
    <property type="match status" value="1"/>
</dbReference>
<dbReference type="AlphaFoldDB" id="A0A1W6ZE58"/>
<dbReference type="KEGG" id="bgm:CAL15_14230"/>
<dbReference type="EMBL" id="CP021111">
    <property type="protein sequence ID" value="ARP95440.1"/>
    <property type="molecule type" value="Genomic_DNA"/>
</dbReference>
<evidence type="ECO:0000256" key="1">
    <source>
        <dbReference type="ARBA" id="ARBA00010835"/>
    </source>
</evidence>
<dbReference type="RefSeq" id="WP_086079205.1">
    <property type="nucleotide sequence ID" value="NZ_CP021111.1"/>
</dbReference>
<dbReference type="GO" id="GO:0072344">
    <property type="term" value="P:rescue of stalled ribosome"/>
    <property type="evidence" value="ECO:0007669"/>
    <property type="project" value="TreeGrafter"/>
</dbReference>
<feature type="domain" description="Prokaryotic-type class I peptide chain release factors" evidence="2">
    <location>
        <begin position="21"/>
        <end position="37"/>
    </location>
</feature>
<dbReference type="Proteomes" id="UP000194161">
    <property type="component" value="Chromosome"/>
</dbReference>
<accession>A0A1W6ZE58</accession>
<reference evidence="3 4" key="1">
    <citation type="submission" date="2017-05" db="EMBL/GenBank/DDBJ databases">
        <title>Complete and WGS of Bordetella genogroups.</title>
        <authorList>
            <person name="Spilker T."/>
            <person name="LiPuma J."/>
        </authorList>
    </citation>
    <scope>NUCLEOTIDE SEQUENCE [LARGE SCALE GENOMIC DNA]</scope>
    <source>
        <strain evidence="3 4">AU7206</strain>
    </source>
</reference>
<dbReference type="InterPro" id="IPR000352">
    <property type="entry name" value="Pep_chain_release_fac_I"/>
</dbReference>
<dbReference type="GO" id="GO:0043022">
    <property type="term" value="F:ribosome binding"/>
    <property type="evidence" value="ECO:0007669"/>
    <property type="project" value="TreeGrafter"/>
</dbReference>
<dbReference type="PANTHER" id="PTHR47814:SF1">
    <property type="entry name" value="PEPTIDYL-TRNA HYDROLASE ARFB"/>
    <property type="match status" value="1"/>
</dbReference>
<keyword evidence="4" id="KW-1185">Reference proteome</keyword>
<dbReference type="InterPro" id="IPR045853">
    <property type="entry name" value="Pep_chain_release_fac_I_sf"/>
</dbReference>
<proteinExistence type="inferred from homology"/>
<organism evidence="3 4">
    <name type="scientific">Bordetella genomosp. 13</name>
    <dbReference type="NCBI Taxonomy" id="463040"/>
    <lineage>
        <taxon>Bacteria</taxon>
        <taxon>Pseudomonadati</taxon>
        <taxon>Pseudomonadota</taxon>
        <taxon>Betaproteobacteria</taxon>
        <taxon>Burkholderiales</taxon>
        <taxon>Alcaligenaceae</taxon>
        <taxon>Bordetella</taxon>
    </lineage>
</organism>
<dbReference type="SUPFAM" id="SSF75620">
    <property type="entry name" value="Release factor"/>
    <property type="match status" value="1"/>
</dbReference>
<dbReference type="STRING" id="463040.CAL15_14230"/>
<dbReference type="OrthoDB" id="9815709at2"/>
<dbReference type="GO" id="GO:0003747">
    <property type="term" value="F:translation release factor activity"/>
    <property type="evidence" value="ECO:0007669"/>
    <property type="project" value="InterPro"/>
</dbReference>
<gene>
    <name evidence="3" type="ORF">CAL15_14230</name>
</gene>
<dbReference type="Pfam" id="PF00472">
    <property type="entry name" value="RF-1"/>
    <property type="match status" value="1"/>
</dbReference>
<keyword evidence="3" id="KW-0378">Hydrolase</keyword>
<dbReference type="PROSITE" id="PS00745">
    <property type="entry name" value="RF_PROK_I"/>
    <property type="match status" value="1"/>
</dbReference>
<dbReference type="PANTHER" id="PTHR47814">
    <property type="entry name" value="PEPTIDYL-TRNA HYDROLASE ARFB"/>
    <property type="match status" value="1"/>
</dbReference>
<evidence type="ECO:0000313" key="4">
    <source>
        <dbReference type="Proteomes" id="UP000194161"/>
    </source>
</evidence>
<protein>
    <submittedName>
        <fullName evidence="3">Aminoacyl-tRNA hydrolase</fullName>
    </submittedName>
</protein>